<evidence type="ECO:0000256" key="1">
    <source>
        <dbReference type="ARBA" id="ARBA00023015"/>
    </source>
</evidence>
<dbReference type="EMBL" id="JACOPG010000004">
    <property type="protein sequence ID" value="MBC5686919.1"/>
    <property type="molecule type" value="Genomic_DNA"/>
</dbReference>
<dbReference type="InterPro" id="IPR018062">
    <property type="entry name" value="HTH_AraC-typ_CS"/>
</dbReference>
<dbReference type="Gene3D" id="1.10.10.60">
    <property type="entry name" value="Homeodomain-like"/>
    <property type="match status" value="1"/>
</dbReference>
<dbReference type="Proteomes" id="UP000643810">
    <property type="component" value="Unassembled WGS sequence"/>
</dbReference>
<reference evidence="5 6" key="1">
    <citation type="submission" date="2020-08" db="EMBL/GenBank/DDBJ databases">
        <title>Genome public.</title>
        <authorList>
            <person name="Liu C."/>
            <person name="Sun Q."/>
        </authorList>
    </citation>
    <scope>NUCLEOTIDE SEQUENCE [LARGE SCALE GENOMIC DNA]</scope>
    <source>
        <strain evidence="5 6">NSJ-9</strain>
    </source>
</reference>
<accession>A0ABR7GI08</accession>
<sequence length="88" mass="10034">MNIIYALAKVGEVSISTALNLFRNVLNTSPVNYLICYRLRKAALLLTNTGKKVSAISIETGFSNTDYFCKTFKRRYSLTLTEYRNVKK</sequence>
<evidence type="ECO:0000313" key="5">
    <source>
        <dbReference type="EMBL" id="MBC5686919.1"/>
    </source>
</evidence>
<organism evidence="5 6">
    <name type="scientific">Roseburia lenta</name>
    <dbReference type="NCBI Taxonomy" id="2763061"/>
    <lineage>
        <taxon>Bacteria</taxon>
        <taxon>Bacillati</taxon>
        <taxon>Bacillota</taxon>
        <taxon>Clostridia</taxon>
        <taxon>Lachnospirales</taxon>
        <taxon>Lachnospiraceae</taxon>
        <taxon>Roseburia</taxon>
    </lineage>
</organism>
<evidence type="ECO:0000313" key="6">
    <source>
        <dbReference type="Proteomes" id="UP000643810"/>
    </source>
</evidence>
<dbReference type="Pfam" id="PF12833">
    <property type="entry name" value="HTH_18"/>
    <property type="match status" value="1"/>
</dbReference>
<keyword evidence="2" id="KW-0238">DNA-binding</keyword>
<keyword evidence="1" id="KW-0805">Transcription regulation</keyword>
<dbReference type="InterPro" id="IPR018060">
    <property type="entry name" value="HTH_AraC"/>
</dbReference>
<evidence type="ECO:0000259" key="4">
    <source>
        <dbReference type="PROSITE" id="PS01124"/>
    </source>
</evidence>
<dbReference type="InterPro" id="IPR009057">
    <property type="entry name" value="Homeodomain-like_sf"/>
</dbReference>
<name>A0ABR7GI08_9FIRM</name>
<dbReference type="PANTHER" id="PTHR43280">
    <property type="entry name" value="ARAC-FAMILY TRANSCRIPTIONAL REGULATOR"/>
    <property type="match status" value="1"/>
</dbReference>
<dbReference type="RefSeq" id="WP_186854566.1">
    <property type="nucleotide sequence ID" value="NZ_JACOPG010000004.1"/>
</dbReference>
<evidence type="ECO:0000256" key="3">
    <source>
        <dbReference type="ARBA" id="ARBA00023163"/>
    </source>
</evidence>
<dbReference type="PANTHER" id="PTHR43280:SF28">
    <property type="entry name" value="HTH-TYPE TRANSCRIPTIONAL ACTIVATOR RHAS"/>
    <property type="match status" value="1"/>
</dbReference>
<feature type="domain" description="HTH araC/xylS-type" evidence="4">
    <location>
        <begin position="1"/>
        <end position="86"/>
    </location>
</feature>
<evidence type="ECO:0000256" key="2">
    <source>
        <dbReference type="ARBA" id="ARBA00023125"/>
    </source>
</evidence>
<keyword evidence="6" id="KW-1185">Reference proteome</keyword>
<proteinExistence type="predicted"/>
<keyword evidence="3" id="KW-0804">Transcription</keyword>
<gene>
    <name evidence="5" type="ORF">H8R94_09940</name>
</gene>
<dbReference type="PROSITE" id="PS00041">
    <property type="entry name" value="HTH_ARAC_FAMILY_1"/>
    <property type="match status" value="1"/>
</dbReference>
<dbReference type="PROSITE" id="PS01124">
    <property type="entry name" value="HTH_ARAC_FAMILY_2"/>
    <property type="match status" value="1"/>
</dbReference>
<dbReference type="SMART" id="SM00342">
    <property type="entry name" value="HTH_ARAC"/>
    <property type="match status" value="1"/>
</dbReference>
<protein>
    <submittedName>
        <fullName evidence="5">Helix-turn-helix transcriptional regulator</fullName>
    </submittedName>
</protein>
<dbReference type="SUPFAM" id="SSF46689">
    <property type="entry name" value="Homeodomain-like"/>
    <property type="match status" value="1"/>
</dbReference>
<comment type="caution">
    <text evidence="5">The sequence shown here is derived from an EMBL/GenBank/DDBJ whole genome shotgun (WGS) entry which is preliminary data.</text>
</comment>